<dbReference type="OrthoDB" id="4966830at2"/>
<dbReference type="AlphaFoldDB" id="A0A7K1UJW3"/>
<evidence type="ECO:0000313" key="2">
    <source>
        <dbReference type="EMBL" id="MVT26777.1"/>
    </source>
</evidence>
<evidence type="ECO:0000256" key="1">
    <source>
        <dbReference type="SAM" id="Phobius"/>
    </source>
</evidence>
<proteinExistence type="predicted"/>
<keyword evidence="1" id="KW-0472">Membrane</keyword>
<reference evidence="2 3" key="1">
    <citation type="submission" date="2019-12" db="EMBL/GenBank/DDBJ databases">
        <title>Nesterenkonia muleiensis sp. nov., a novel actinobacterium isolated from sap of Populus euphratica.</title>
        <authorList>
            <person name="Wang R."/>
        </authorList>
    </citation>
    <scope>NUCLEOTIDE SEQUENCE [LARGE SCALE GENOMIC DNA]</scope>
    <source>
        <strain evidence="2 3">F10</strain>
    </source>
</reference>
<name>A0A7K1UJW3_9MICC</name>
<keyword evidence="1" id="KW-0812">Transmembrane</keyword>
<feature type="transmembrane region" description="Helical" evidence="1">
    <location>
        <begin position="21"/>
        <end position="43"/>
    </location>
</feature>
<keyword evidence="1" id="KW-1133">Transmembrane helix</keyword>
<gene>
    <name evidence="2" type="ORF">GNZ21_10475</name>
</gene>
<accession>A0A7K1UJW3</accession>
<feature type="transmembrane region" description="Helical" evidence="1">
    <location>
        <begin position="55"/>
        <end position="76"/>
    </location>
</feature>
<comment type="caution">
    <text evidence="2">The sequence shown here is derived from an EMBL/GenBank/DDBJ whole genome shotgun (WGS) entry which is preliminary data.</text>
</comment>
<keyword evidence="3" id="KW-1185">Reference proteome</keyword>
<dbReference type="Proteomes" id="UP000460157">
    <property type="component" value="Unassembled WGS sequence"/>
</dbReference>
<dbReference type="RefSeq" id="WP_157324054.1">
    <property type="nucleotide sequence ID" value="NZ_BMFX01000001.1"/>
</dbReference>
<protein>
    <recommendedName>
        <fullName evidence="4">PH domain-containing protein</fullName>
    </recommendedName>
</protein>
<dbReference type="EMBL" id="WRPM01000071">
    <property type="protein sequence ID" value="MVT26777.1"/>
    <property type="molecule type" value="Genomic_DNA"/>
</dbReference>
<sequence>MLLRLVEGEQVILRTRAHHRALIPAAVNLLVTIALMSFLLGYLTRDTQPEFVQQYSHIAVFLVWAAGLLSLGLGTLKPLIGWLNRFTFLTTDRLVEKNLVGAPQPTVIPLALLSQHQIKRTNMQEMAGAGDLVLIHGAYGQHQRTRLRDLPDPEGFNTLLAQELGEYRRRAQARAAAAQQAQFSAAARGDVHGASFGAGRV</sequence>
<evidence type="ECO:0008006" key="4">
    <source>
        <dbReference type="Google" id="ProtNLM"/>
    </source>
</evidence>
<evidence type="ECO:0000313" key="3">
    <source>
        <dbReference type="Proteomes" id="UP000460157"/>
    </source>
</evidence>
<organism evidence="2 3">
    <name type="scientific">Nesterenkonia alkaliphila</name>
    <dbReference type="NCBI Taxonomy" id="1463631"/>
    <lineage>
        <taxon>Bacteria</taxon>
        <taxon>Bacillati</taxon>
        <taxon>Actinomycetota</taxon>
        <taxon>Actinomycetes</taxon>
        <taxon>Micrococcales</taxon>
        <taxon>Micrococcaceae</taxon>
        <taxon>Nesterenkonia</taxon>
    </lineage>
</organism>